<dbReference type="STRING" id="35756.GCA_001044155_01941"/>
<evidence type="ECO:0000313" key="2">
    <source>
        <dbReference type="EMBL" id="STC69686.1"/>
    </source>
</evidence>
<feature type="transmembrane region" description="Helical" evidence="1">
    <location>
        <begin position="150"/>
        <end position="174"/>
    </location>
</feature>
<gene>
    <name evidence="2" type="ORF">NCTC11862_01485</name>
</gene>
<dbReference type="EMBL" id="UFXQ01000001">
    <property type="protein sequence ID" value="STC69686.1"/>
    <property type="molecule type" value="Genomic_DNA"/>
</dbReference>
<evidence type="ECO:0000313" key="3">
    <source>
        <dbReference type="Proteomes" id="UP000254467"/>
    </source>
</evidence>
<feature type="transmembrane region" description="Helical" evidence="1">
    <location>
        <begin position="195"/>
        <end position="216"/>
    </location>
</feature>
<sequence length="217" mass="23143">MLAALQFALIDSINLLLIAVVVAVGIATPAIRGKYTKITSLLIFGDWLGVAALSLPVLLLFDQISGQIQAFLDGPIFGWILIAVGLIVGLMALKGDDNSKLVEFIMAPLRNAGPKTVLMGFALGVIQSATSAPFYFGLAILAAEEVASRYIFLLLYATVALSLPTIVAFLVWVVRQKPESIVGKLFDKARNNPQRLSLIASWAVALMLIGLGVAHLV</sequence>
<proteinExistence type="predicted"/>
<dbReference type="OrthoDB" id="4375110at2"/>
<name>A0A376CME1_9CORY</name>
<organism evidence="2 3">
    <name type="scientific">Corynebacterium pilosum</name>
    <dbReference type="NCBI Taxonomy" id="35756"/>
    <lineage>
        <taxon>Bacteria</taxon>
        <taxon>Bacillati</taxon>
        <taxon>Actinomycetota</taxon>
        <taxon>Actinomycetes</taxon>
        <taxon>Mycobacteriales</taxon>
        <taxon>Corynebacteriaceae</taxon>
        <taxon>Corynebacterium</taxon>
    </lineage>
</organism>
<keyword evidence="1" id="KW-0812">Transmembrane</keyword>
<feature type="transmembrane region" description="Helical" evidence="1">
    <location>
        <begin position="76"/>
        <end position="95"/>
    </location>
</feature>
<keyword evidence="3" id="KW-1185">Reference proteome</keyword>
<dbReference type="AlphaFoldDB" id="A0A376CME1"/>
<accession>A0A376CME1</accession>
<evidence type="ECO:0000256" key="1">
    <source>
        <dbReference type="SAM" id="Phobius"/>
    </source>
</evidence>
<keyword evidence="1" id="KW-0472">Membrane</keyword>
<feature type="transmembrane region" description="Helical" evidence="1">
    <location>
        <begin position="116"/>
        <end position="138"/>
    </location>
</feature>
<protein>
    <submittedName>
        <fullName evidence="2">Hypothetical membrane protein</fullName>
    </submittedName>
</protein>
<feature type="transmembrane region" description="Helical" evidence="1">
    <location>
        <begin position="12"/>
        <end position="31"/>
    </location>
</feature>
<dbReference type="Proteomes" id="UP000254467">
    <property type="component" value="Unassembled WGS sequence"/>
</dbReference>
<keyword evidence="1" id="KW-1133">Transmembrane helix</keyword>
<dbReference type="RefSeq" id="WP_018582529.1">
    <property type="nucleotide sequence ID" value="NZ_LDYD01000007.1"/>
</dbReference>
<feature type="transmembrane region" description="Helical" evidence="1">
    <location>
        <begin position="38"/>
        <end position="61"/>
    </location>
</feature>
<reference evidence="2 3" key="1">
    <citation type="submission" date="2018-06" db="EMBL/GenBank/DDBJ databases">
        <authorList>
            <consortium name="Pathogen Informatics"/>
            <person name="Doyle S."/>
        </authorList>
    </citation>
    <scope>NUCLEOTIDE SEQUENCE [LARGE SCALE GENOMIC DNA]</scope>
    <source>
        <strain evidence="2 3">NCTC11862</strain>
    </source>
</reference>